<keyword evidence="3 6" id="KW-0812">Transmembrane</keyword>
<feature type="transmembrane region" description="Helical" evidence="6">
    <location>
        <begin position="197"/>
        <end position="215"/>
    </location>
</feature>
<dbReference type="Pfam" id="PF03631">
    <property type="entry name" value="Virul_fac_BrkB"/>
    <property type="match status" value="1"/>
</dbReference>
<evidence type="ECO:0000256" key="1">
    <source>
        <dbReference type="ARBA" id="ARBA00004651"/>
    </source>
</evidence>
<proteinExistence type="predicted"/>
<organism evidence="7 8">
    <name type="scientific">Barrientosiimonas humi</name>
    <dbReference type="NCBI Taxonomy" id="999931"/>
    <lineage>
        <taxon>Bacteria</taxon>
        <taxon>Bacillati</taxon>
        <taxon>Actinomycetota</taxon>
        <taxon>Actinomycetes</taxon>
        <taxon>Micrococcales</taxon>
        <taxon>Dermacoccaceae</taxon>
        <taxon>Barrientosiimonas</taxon>
    </lineage>
</organism>
<reference evidence="7 8" key="1">
    <citation type="submission" date="2019-06" db="EMBL/GenBank/DDBJ databases">
        <title>Sequencing the genomes of 1000 actinobacteria strains.</title>
        <authorList>
            <person name="Klenk H.-P."/>
        </authorList>
    </citation>
    <scope>NUCLEOTIDE SEQUENCE [LARGE SCALE GENOMIC DNA]</scope>
    <source>
        <strain evidence="7 8">DSM 24617</strain>
    </source>
</reference>
<protein>
    <submittedName>
        <fullName evidence="7">YihY family inner membrane protein</fullName>
    </submittedName>
</protein>
<keyword evidence="5 6" id="KW-0472">Membrane</keyword>
<comment type="subcellular location">
    <subcellularLocation>
        <location evidence="1">Cell membrane</location>
        <topology evidence="1">Multi-pass membrane protein</topology>
    </subcellularLocation>
</comment>
<dbReference type="GO" id="GO:0005886">
    <property type="term" value="C:plasma membrane"/>
    <property type="evidence" value="ECO:0007669"/>
    <property type="project" value="UniProtKB-SubCell"/>
</dbReference>
<evidence type="ECO:0000256" key="4">
    <source>
        <dbReference type="ARBA" id="ARBA00022989"/>
    </source>
</evidence>
<evidence type="ECO:0000256" key="3">
    <source>
        <dbReference type="ARBA" id="ARBA00022692"/>
    </source>
</evidence>
<feature type="transmembrane region" description="Helical" evidence="6">
    <location>
        <begin position="139"/>
        <end position="160"/>
    </location>
</feature>
<feature type="transmembrane region" description="Helical" evidence="6">
    <location>
        <begin position="34"/>
        <end position="62"/>
    </location>
</feature>
<name>A0A542X9Y4_9MICO</name>
<sequence>MTLVDRVDGFQRRHPVVGFPLGVVYKFLDDQGAYLAALITYYGLLSIFPLLLLMTSILGFLVQDNAVLRESLINGVLAQVPVIGDELQSPSGLQGNLVAVIVGSLTAAYGGLGVAQALQHAMNTVWAVPRHRRPNPILARAKSAGILAFLGISLIAAGVIPRVFDWLAGPPWTILNTVLAVLIFWVVLHVSTHRSHGWLSLLPGAIIVGIVWQLLETLGAAVVTSIIARSSGSYGVFAVVIGLIAWIYLLAVTVVMAAELNVVRARHLYPRALLTPFTDDVDLTRADHEAYSHLVEMNRLKGYQHVSVTFDKNEDGVPDEPWEDRQPPA</sequence>
<keyword evidence="2" id="KW-1003">Cell membrane</keyword>
<comment type="caution">
    <text evidence="7">The sequence shown here is derived from an EMBL/GenBank/DDBJ whole genome shotgun (WGS) entry which is preliminary data.</text>
</comment>
<feature type="transmembrane region" description="Helical" evidence="6">
    <location>
        <begin position="97"/>
        <end position="118"/>
    </location>
</feature>
<dbReference type="OrthoDB" id="3349406at2"/>
<evidence type="ECO:0000256" key="2">
    <source>
        <dbReference type="ARBA" id="ARBA00022475"/>
    </source>
</evidence>
<evidence type="ECO:0000313" key="8">
    <source>
        <dbReference type="Proteomes" id="UP000318336"/>
    </source>
</evidence>
<evidence type="ECO:0000256" key="5">
    <source>
        <dbReference type="ARBA" id="ARBA00023136"/>
    </source>
</evidence>
<dbReference type="Proteomes" id="UP000318336">
    <property type="component" value="Unassembled WGS sequence"/>
</dbReference>
<dbReference type="PANTHER" id="PTHR30213:SF1">
    <property type="entry name" value="INNER MEMBRANE PROTEIN YHJD"/>
    <property type="match status" value="1"/>
</dbReference>
<dbReference type="PANTHER" id="PTHR30213">
    <property type="entry name" value="INNER MEMBRANE PROTEIN YHJD"/>
    <property type="match status" value="1"/>
</dbReference>
<gene>
    <name evidence="7" type="ORF">FB554_0785</name>
</gene>
<dbReference type="AlphaFoldDB" id="A0A542X9Y4"/>
<dbReference type="InterPro" id="IPR017039">
    <property type="entry name" value="Virul_fac_BrkB"/>
</dbReference>
<keyword evidence="8" id="KW-1185">Reference proteome</keyword>
<keyword evidence="4 6" id="KW-1133">Transmembrane helix</keyword>
<feature type="transmembrane region" description="Helical" evidence="6">
    <location>
        <begin position="172"/>
        <end position="190"/>
    </location>
</feature>
<evidence type="ECO:0000256" key="6">
    <source>
        <dbReference type="SAM" id="Phobius"/>
    </source>
</evidence>
<accession>A0A542X9Y4</accession>
<dbReference type="RefSeq" id="WP_142004717.1">
    <property type="nucleotide sequence ID" value="NZ_CAJTBP010000001.1"/>
</dbReference>
<evidence type="ECO:0000313" key="7">
    <source>
        <dbReference type="EMBL" id="TQL32653.1"/>
    </source>
</evidence>
<feature type="transmembrane region" description="Helical" evidence="6">
    <location>
        <begin position="235"/>
        <end position="258"/>
    </location>
</feature>
<dbReference type="EMBL" id="VFOK01000001">
    <property type="protein sequence ID" value="TQL32653.1"/>
    <property type="molecule type" value="Genomic_DNA"/>
</dbReference>